<keyword evidence="3" id="KW-1185">Reference proteome</keyword>
<sequence length="118" mass="12539">MGSARKTEDHAIGDLSQLNGADERPDHAANAQWLKDNPGAMPQVSAGRWAVYDRAGHLRGHLVGDGPTRDTRFKAISATNEWSPADQTPGYGITLHDAGAHLLDTSVDGRQPDEGAGD</sequence>
<dbReference type="RefSeq" id="WP_138673655.1">
    <property type="nucleotide sequence ID" value="NZ_VCKY01000336.1"/>
</dbReference>
<accession>A0A5S4FG33</accession>
<proteinExistence type="predicted"/>
<dbReference type="EMBL" id="VCKY01000336">
    <property type="protein sequence ID" value="TMR07913.1"/>
    <property type="molecule type" value="Genomic_DNA"/>
</dbReference>
<protein>
    <submittedName>
        <fullName evidence="2">Uncharacterized protein</fullName>
    </submittedName>
</protein>
<feature type="region of interest" description="Disordered" evidence="1">
    <location>
        <begin position="1"/>
        <end position="40"/>
    </location>
</feature>
<evidence type="ECO:0000313" key="3">
    <source>
        <dbReference type="Proteomes" id="UP000309128"/>
    </source>
</evidence>
<dbReference type="OrthoDB" id="3539017at2"/>
<dbReference type="Proteomes" id="UP000309128">
    <property type="component" value="Unassembled WGS sequence"/>
</dbReference>
<feature type="compositionally biased region" description="Basic and acidic residues" evidence="1">
    <location>
        <begin position="1"/>
        <end position="12"/>
    </location>
</feature>
<comment type="caution">
    <text evidence="2">The sequence shown here is derived from an EMBL/GenBank/DDBJ whole genome shotgun (WGS) entry which is preliminary data.</text>
</comment>
<dbReference type="AlphaFoldDB" id="A0A5S4FG33"/>
<name>A0A5S4FG33_9ACTN</name>
<reference evidence="2 3" key="1">
    <citation type="submission" date="2019-05" db="EMBL/GenBank/DDBJ databases">
        <title>Draft genome sequence of Nonomuraea turkmeniaca DSM 43926.</title>
        <authorList>
            <person name="Saricaoglu S."/>
            <person name="Isik K."/>
        </authorList>
    </citation>
    <scope>NUCLEOTIDE SEQUENCE [LARGE SCALE GENOMIC DNA]</scope>
    <source>
        <strain evidence="2 3">DSM 43926</strain>
    </source>
</reference>
<organism evidence="2 3">
    <name type="scientific">Nonomuraea turkmeniaca</name>
    <dbReference type="NCBI Taxonomy" id="103838"/>
    <lineage>
        <taxon>Bacteria</taxon>
        <taxon>Bacillati</taxon>
        <taxon>Actinomycetota</taxon>
        <taxon>Actinomycetes</taxon>
        <taxon>Streptosporangiales</taxon>
        <taxon>Streptosporangiaceae</taxon>
        <taxon>Nonomuraea</taxon>
    </lineage>
</organism>
<gene>
    <name evidence="2" type="ORF">ETD86_50040</name>
</gene>
<evidence type="ECO:0000313" key="2">
    <source>
        <dbReference type="EMBL" id="TMR07913.1"/>
    </source>
</evidence>
<evidence type="ECO:0000256" key="1">
    <source>
        <dbReference type="SAM" id="MobiDB-lite"/>
    </source>
</evidence>